<feature type="domain" description="SPIN-DOC-like zinc-finger" evidence="2">
    <location>
        <begin position="32"/>
        <end position="91"/>
    </location>
</feature>
<evidence type="ECO:0000259" key="2">
    <source>
        <dbReference type="Pfam" id="PF18658"/>
    </source>
</evidence>
<feature type="region of interest" description="Disordered" evidence="1">
    <location>
        <begin position="1"/>
        <end position="23"/>
    </location>
</feature>
<comment type="caution">
    <text evidence="3">The sequence shown here is derived from an EMBL/GenBank/DDBJ whole genome shotgun (WGS) entry which is preliminary data.</text>
</comment>
<feature type="region of interest" description="Disordered" evidence="1">
    <location>
        <begin position="235"/>
        <end position="257"/>
    </location>
</feature>
<dbReference type="Pfam" id="PF18658">
    <property type="entry name" value="zf-C2H2_12"/>
    <property type="match status" value="1"/>
</dbReference>
<dbReference type="PANTHER" id="PTHR45913">
    <property type="entry name" value="EPM2A-INTERACTING PROTEIN 1"/>
    <property type="match status" value="1"/>
</dbReference>
<dbReference type="Proteomes" id="UP001314229">
    <property type="component" value="Unassembled WGS sequence"/>
</dbReference>
<protein>
    <submittedName>
        <fullName evidence="3">EPM2A-interacting protein 1-like</fullName>
    </submittedName>
</protein>
<name>A0AAV1PPE5_SCOSC</name>
<dbReference type="EMBL" id="CAWUFR010000226">
    <property type="protein sequence ID" value="CAK6973260.1"/>
    <property type="molecule type" value="Genomic_DNA"/>
</dbReference>
<organism evidence="3 4">
    <name type="scientific">Scomber scombrus</name>
    <name type="common">Atlantic mackerel</name>
    <name type="synonym">Scomber vernalis</name>
    <dbReference type="NCBI Taxonomy" id="13677"/>
    <lineage>
        <taxon>Eukaryota</taxon>
        <taxon>Metazoa</taxon>
        <taxon>Chordata</taxon>
        <taxon>Craniata</taxon>
        <taxon>Vertebrata</taxon>
        <taxon>Euteleostomi</taxon>
        <taxon>Actinopterygii</taxon>
        <taxon>Neopterygii</taxon>
        <taxon>Teleostei</taxon>
        <taxon>Neoteleostei</taxon>
        <taxon>Acanthomorphata</taxon>
        <taxon>Pelagiaria</taxon>
        <taxon>Scombriformes</taxon>
        <taxon>Scombridae</taxon>
        <taxon>Scomber</taxon>
    </lineage>
</organism>
<evidence type="ECO:0000313" key="4">
    <source>
        <dbReference type="Proteomes" id="UP001314229"/>
    </source>
</evidence>
<keyword evidence="4" id="KW-1185">Reference proteome</keyword>
<feature type="compositionally biased region" description="Basic and acidic residues" evidence="1">
    <location>
        <begin position="1"/>
        <end position="12"/>
    </location>
</feature>
<reference evidence="3 4" key="1">
    <citation type="submission" date="2024-01" db="EMBL/GenBank/DDBJ databases">
        <authorList>
            <person name="Alioto T."/>
            <person name="Alioto T."/>
            <person name="Gomez Garrido J."/>
        </authorList>
    </citation>
    <scope>NUCLEOTIDE SEQUENCE [LARGE SCALE GENOMIC DNA]</scope>
</reference>
<dbReference type="AlphaFoldDB" id="A0AAV1PPE5"/>
<proteinExistence type="predicted"/>
<feature type="compositionally biased region" description="Polar residues" evidence="1">
    <location>
        <begin position="243"/>
        <end position="257"/>
    </location>
</feature>
<dbReference type="InterPro" id="IPR040647">
    <property type="entry name" value="SPIN-DOC_Znf-C2H2"/>
</dbReference>
<evidence type="ECO:0000313" key="3">
    <source>
        <dbReference type="EMBL" id="CAK6973260.1"/>
    </source>
</evidence>
<gene>
    <name evidence="3" type="ORF">FSCOSCO3_A035647</name>
</gene>
<accession>A0AAV1PPE5</accession>
<evidence type="ECO:0000256" key="1">
    <source>
        <dbReference type="SAM" id="MobiDB-lite"/>
    </source>
</evidence>
<sequence length="257" mass="30194">MESQREMEREPEPELGPSRKKRCVGKEKRRFQNKWTYAYFVVPHGSDKVMCLICKQVNAMVKHFNIKRHYVTNHKTYDKFTGEERTSKLEQLKRGYTAQQEEFEHRFSDFRDHEKSFNLFQNPFSCVPEEEPAEMQLELIDLQESSEARAAYRDKNLIKFYKGRSPSTYPSLRQHAIRMVSLFGNTYICEKTFSTMAINKSKLKSRLTDGHLHAVLRIAMTEKEPDIRGIVANRKQHHKSNANKKSSPQSNVGFLKL</sequence>
<dbReference type="PANTHER" id="PTHR45913:SF5">
    <property type="entry name" value="GENERAL TRANSCRIPTION FACTOR II-I REPEAT DOMAIN-CONTAINING PROTEIN 2A-LIKE PROTEIN"/>
    <property type="match status" value="1"/>
</dbReference>